<feature type="domain" description="DUF418" evidence="3">
    <location>
        <begin position="248"/>
        <end position="412"/>
    </location>
</feature>
<dbReference type="Proteomes" id="UP000616114">
    <property type="component" value="Unassembled WGS sequence"/>
</dbReference>
<feature type="transmembrane region" description="Helical" evidence="2">
    <location>
        <begin position="62"/>
        <end position="85"/>
    </location>
</feature>
<dbReference type="InterPro" id="IPR052529">
    <property type="entry name" value="Bact_Transport_Assoc"/>
</dbReference>
<evidence type="ECO:0000313" key="5">
    <source>
        <dbReference type="Proteomes" id="UP000616114"/>
    </source>
</evidence>
<proteinExistence type="predicted"/>
<feature type="transmembrane region" description="Helical" evidence="2">
    <location>
        <begin position="23"/>
        <end position="42"/>
    </location>
</feature>
<accession>A0A8J2TYF0</accession>
<feature type="transmembrane region" description="Helical" evidence="2">
    <location>
        <begin position="345"/>
        <end position="364"/>
    </location>
</feature>
<dbReference type="PANTHER" id="PTHR30590">
    <property type="entry name" value="INNER MEMBRANE PROTEIN"/>
    <property type="match status" value="1"/>
</dbReference>
<dbReference type="EMBL" id="BMFY01000007">
    <property type="protein sequence ID" value="GGA16534.1"/>
    <property type="molecule type" value="Genomic_DNA"/>
</dbReference>
<keyword evidence="2" id="KW-1133">Transmembrane helix</keyword>
<feature type="transmembrane region" description="Helical" evidence="2">
    <location>
        <begin position="112"/>
        <end position="128"/>
    </location>
</feature>
<feature type="transmembrane region" description="Helical" evidence="2">
    <location>
        <begin position="222"/>
        <end position="247"/>
    </location>
</feature>
<organism evidence="4 5">
    <name type="scientific">Sediminivirga luteola</name>
    <dbReference type="NCBI Taxonomy" id="1774748"/>
    <lineage>
        <taxon>Bacteria</taxon>
        <taxon>Bacillati</taxon>
        <taxon>Actinomycetota</taxon>
        <taxon>Actinomycetes</taxon>
        <taxon>Micrococcales</taxon>
        <taxon>Brevibacteriaceae</taxon>
        <taxon>Sediminivirga</taxon>
    </lineage>
</organism>
<evidence type="ECO:0000313" key="4">
    <source>
        <dbReference type="EMBL" id="GGA16534.1"/>
    </source>
</evidence>
<dbReference type="PANTHER" id="PTHR30590:SF2">
    <property type="entry name" value="INNER MEMBRANE PROTEIN"/>
    <property type="match status" value="1"/>
</dbReference>
<sequence>MSQAVASAPPPSPAVPRALAPDLARGMMLLLIAVANVSWYLWGHEGGAYLVHPTDGGPGDRVIAALLVVFVDGRIYPMFAFLFGYGMVQFCRSRTAAGLGETDIRRQLRRRHWWLIAFGLLHAALLFAGDILGLYGLLGLLIGWLLVFRRTETIQYWLVALGGLAMSTMVVGVYAMGGLSLLEAVVDPAETGGMQAQAFGVDWVRDSMSGIEPYGLAMLLRVAIWLVILLGQLFTFFVPFCILAGVLAARHGLLDRPAEHTRTLRLLAGYGIAIAWLTGIPAALAYLGVIPGGDATLSMLSLLAQGGGLAGGIGYAAAFGLLARRMGQARGILSRAVTGIGKRSLSFYLLQSVLLAPLLSAWAFGLGGRLGTAVAVSIAIGVWLISLPLAFLLESRGVRGPAELVLRRLTYGRRQPARSEEHTPQSSFPRSAQPPRR</sequence>
<dbReference type="AlphaFoldDB" id="A0A8J2TYF0"/>
<protein>
    <recommendedName>
        <fullName evidence="3">DUF418 domain-containing protein</fullName>
    </recommendedName>
</protein>
<comment type="caution">
    <text evidence="4">The sequence shown here is derived from an EMBL/GenBank/DDBJ whole genome shotgun (WGS) entry which is preliminary data.</text>
</comment>
<gene>
    <name evidence="4" type="ORF">GCM10011333_19560</name>
</gene>
<feature type="transmembrane region" description="Helical" evidence="2">
    <location>
        <begin position="370"/>
        <end position="393"/>
    </location>
</feature>
<dbReference type="RefSeq" id="WP_229745060.1">
    <property type="nucleotide sequence ID" value="NZ_BMFY01000007.1"/>
</dbReference>
<keyword evidence="2" id="KW-0472">Membrane</keyword>
<feature type="transmembrane region" description="Helical" evidence="2">
    <location>
        <begin position="267"/>
        <end position="290"/>
    </location>
</feature>
<feature type="region of interest" description="Disordered" evidence="1">
    <location>
        <begin position="414"/>
        <end position="437"/>
    </location>
</feature>
<evidence type="ECO:0000256" key="1">
    <source>
        <dbReference type="SAM" id="MobiDB-lite"/>
    </source>
</evidence>
<feature type="transmembrane region" description="Helical" evidence="2">
    <location>
        <begin position="134"/>
        <end position="149"/>
    </location>
</feature>
<keyword evidence="5" id="KW-1185">Reference proteome</keyword>
<dbReference type="InterPro" id="IPR007349">
    <property type="entry name" value="DUF418"/>
</dbReference>
<evidence type="ECO:0000259" key="3">
    <source>
        <dbReference type="Pfam" id="PF04235"/>
    </source>
</evidence>
<reference evidence="4" key="2">
    <citation type="submission" date="2020-09" db="EMBL/GenBank/DDBJ databases">
        <authorList>
            <person name="Sun Q."/>
            <person name="Zhou Y."/>
        </authorList>
    </citation>
    <scope>NUCLEOTIDE SEQUENCE</scope>
    <source>
        <strain evidence="4">CGMCC 1.12785</strain>
    </source>
</reference>
<feature type="transmembrane region" description="Helical" evidence="2">
    <location>
        <begin position="156"/>
        <end position="177"/>
    </location>
</feature>
<dbReference type="Pfam" id="PF04235">
    <property type="entry name" value="DUF418"/>
    <property type="match status" value="1"/>
</dbReference>
<name>A0A8J2TYF0_9MICO</name>
<evidence type="ECO:0000256" key="2">
    <source>
        <dbReference type="SAM" id="Phobius"/>
    </source>
</evidence>
<feature type="transmembrane region" description="Helical" evidence="2">
    <location>
        <begin position="302"/>
        <end position="324"/>
    </location>
</feature>
<keyword evidence="2" id="KW-0812">Transmembrane</keyword>
<reference evidence="4" key="1">
    <citation type="journal article" date="2014" name="Int. J. Syst. Evol. Microbiol.">
        <title>Complete genome sequence of Corynebacterium casei LMG S-19264T (=DSM 44701T), isolated from a smear-ripened cheese.</title>
        <authorList>
            <consortium name="US DOE Joint Genome Institute (JGI-PGF)"/>
            <person name="Walter F."/>
            <person name="Albersmeier A."/>
            <person name="Kalinowski J."/>
            <person name="Ruckert C."/>
        </authorList>
    </citation>
    <scope>NUCLEOTIDE SEQUENCE</scope>
    <source>
        <strain evidence="4">CGMCC 1.12785</strain>
    </source>
</reference>